<organism evidence="2 3">
    <name type="scientific">Hymenobacter lutimineralis</name>
    <dbReference type="NCBI Taxonomy" id="2606448"/>
    <lineage>
        <taxon>Bacteria</taxon>
        <taxon>Pseudomonadati</taxon>
        <taxon>Bacteroidota</taxon>
        <taxon>Cytophagia</taxon>
        <taxon>Cytophagales</taxon>
        <taxon>Hymenobacteraceae</taxon>
        <taxon>Hymenobacter</taxon>
    </lineage>
</organism>
<dbReference type="AlphaFoldDB" id="A0A5D6UYL5"/>
<protein>
    <submittedName>
        <fullName evidence="2">Uncharacterized protein</fullName>
    </submittedName>
</protein>
<keyword evidence="1" id="KW-0732">Signal</keyword>
<reference evidence="2 3" key="1">
    <citation type="submission" date="2019-08" db="EMBL/GenBank/DDBJ databases">
        <authorList>
            <person name="Seo M.-J."/>
        </authorList>
    </citation>
    <scope>NUCLEOTIDE SEQUENCE [LARGE SCALE GENOMIC DNA]</scope>
    <source>
        <strain evidence="2 3">KIGAM108</strain>
    </source>
</reference>
<feature type="chain" id="PRO_5023023547" evidence="1">
    <location>
        <begin position="20"/>
        <end position="199"/>
    </location>
</feature>
<dbReference type="Proteomes" id="UP000322791">
    <property type="component" value="Unassembled WGS sequence"/>
</dbReference>
<feature type="signal peptide" evidence="1">
    <location>
        <begin position="1"/>
        <end position="19"/>
    </location>
</feature>
<sequence length="199" mass="22155">MKKLLLPVSFILLLLQASCITTERESATSKNADRVFSPTPEGQRARLTPTSVLNSVRTAHEFSDPKAKDRFVLLLQGTKIISSKARFLIISSKGDTLRNEVMPALALLNERDLEDPQAATVRDKEIAILKSMNNFFSEDKFTSPAVPRTMEAAAVDDQEAWQAVREDNRSVGFDYTAAGGRERRLAYARKLNKTVIVAE</sequence>
<keyword evidence="3" id="KW-1185">Reference proteome</keyword>
<evidence type="ECO:0000256" key="1">
    <source>
        <dbReference type="SAM" id="SignalP"/>
    </source>
</evidence>
<evidence type="ECO:0000313" key="2">
    <source>
        <dbReference type="EMBL" id="TYZ08095.1"/>
    </source>
</evidence>
<evidence type="ECO:0000313" key="3">
    <source>
        <dbReference type="Proteomes" id="UP000322791"/>
    </source>
</evidence>
<dbReference type="EMBL" id="VTHL01000014">
    <property type="protein sequence ID" value="TYZ08095.1"/>
    <property type="molecule type" value="Genomic_DNA"/>
</dbReference>
<gene>
    <name evidence="2" type="ORF">FY528_13700</name>
</gene>
<accession>A0A5D6UYL5</accession>
<proteinExistence type="predicted"/>
<comment type="caution">
    <text evidence="2">The sequence shown here is derived from an EMBL/GenBank/DDBJ whole genome shotgun (WGS) entry which is preliminary data.</text>
</comment>
<dbReference type="RefSeq" id="WP_149071589.1">
    <property type="nucleotide sequence ID" value="NZ_VTHL01000014.1"/>
</dbReference>
<name>A0A5D6UYL5_9BACT</name>